<reference evidence="1 2" key="2">
    <citation type="submission" date="2018-11" db="EMBL/GenBank/DDBJ databases">
        <authorList>
            <consortium name="Pathogen Informatics"/>
        </authorList>
    </citation>
    <scope>NUCLEOTIDE SEQUENCE [LARGE SCALE GENOMIC DNA]</scope>
</reference>
<dbReference type="WBParaSite" id="HDID_0001050601-mRNA-1">
    <property type="protein sequence ID" value="HDID_0001050601-mRNA-1"/>
    <property type="gene ID" value="HDID_0001050601"/>
</dbReference>
<evidence type="ECO:0000313" key="3">
    <source>
        <dbReference type="WBParaSite" id="HDID_0001050601-mRNA-1"/>
    </source>
</evidence>
<evidence type="ECO:0000313" key="1">
    <source>
        <dbReference type="EMBL" id="VDL63461.1"/>
    </source>
</evidence>
<gene>
    <name evidence="1" type="ORF">HDID_LOCUS10504</name>
</gene>
<name>A0A0R3SXM0_HYMDI</name>
<protein>
    <submittedName>
        <fullName evidence="1 3">Uncharacterized protein</fullName>
    </submittedName>
</protein>
<dbReference type="EMBL" id="UYSG01011726">
    <property type="protein sequence ID" value="VDL63461.1"/>
    <property type="molecule type" value="Genomic_DNA"/>
</dbReference>
<reference evidence="3" key="1">
    <citation type="submission" date="2017-02" db="UniProtKB">
        <authorList>
            <consortium name="WormBaseParasite"/>
        </authorList>
    </citation>
    <scope>IDENTIFICATION</scope>
</reference>
<dbReference type="AlphaFoldDB" id="A0A0R3SXM0"/>
<dbReference type="Proteomes" id="UP000274504">
    <property type="component" value="Unassembled WGS sequence"/>
</dbReference>
<sequence length="90" mass="9976">MPRERGVPTRQLPPSPRLALPALRQCGTRCPPNGPVCLRDTGLSQPRQSTATAESPMISRFAPLITTPRRNQHSCAILRLIFSSIILKLY</sequence>
<evidence type="ECO:0000313" key="2">
    <source>
        <dbReference type="Proteomes" id="UP000274504"/>
    </source>
</evidence>
<proteinExistence type="predicted"/>
<accession>A0A0R3SXM0</accession>
<organism evidence="3">
    <name type="scientific">Hymenolepis diminuta</name>
    <name type="common">Rat tapeworm</name>
    <dbReference type="NCBI Taxonomy" id="6216"/>
    <lineage>
        <taxon>Eukaryota</taxon>
        <taxon>Metazoa</taxon>
        <taxon>Spiralia</taxon>
        <taxon>Lophotrochozoa</taxon>
        <taxon>Platyhelminthes</taxon>
        <taxon>Cestoda</taxon>
        <taxon>Eucestoda</taxon>
        <taxon>Cyclophyllidea</taxon>
        <taxon>Hymenolepididae</taxon>
        <taxon>Hymenolepis</taxon>
    </lineage>
</organism>